<proteinExistence type="predicted"/>
<dbReference type="Proteomes" id="UP000266234">
    <property type="component" value="Unassembled WGS sequence"/>
</dbReference>
<comment type="caution">
    <text evidence="3">The sequence shown here is derived from an EMBL/GenBank/DDBJ whole genome shotgun (WGS) entry which is preliminary data.</text>
</comment>
<protein>
    <submittedName>
        <fullName evidence="3">Uncharacterized protein</fullName>
    </submittedName>
</protein>
<reference evidence="3 4" key="1">
    <citation type="journal article" date="2018" name="PLoS Pathog.">
        <title>Evolution of structural diversity of trichothecenes, a family of toxins produced by plant pathogenic and entomopathogenic fungi.</title>
        <authorList>
            <person name="Proctor R.H."/>
            <person name="McCormick S.P."/>
            <person name="Kim H.S."/>
            <person name="Cardoza R.E."/>
            <person name="Stanley A.M."/>
            <person name="Lindo L."/>
            <person name="Kelly A."/>
            <person name="Brown D.W."/>
            <person name="Lee T."/>
            <person name="Vaughan M.M."/>
            <person name="Alexander N.J."/>
            <person name="Busman M."/>
            <person name="Gutierrez S."/>
        </authorList>
    </citation>
    <scope>NUCLEOTIDE SEQUENCE [LARGE SCALE GENOMIC DNA]</scope>
    <source>
        <strain evidence="3 4">NRRL 20695</strain>
    </source>
</reference>
<feature type="signal peptide" evidence="2">
    <location>
        <begin position="1"/>
        <end position="19"/>
    </location>
</feature>
<evidence type="ECO:0000313" key="3">
    <source>
        <dbReference type="EMBL" id="RGP67469.1"/>
    </source>
</evidence>
<feature type="region of interest" description="Disordered" evidence="1">
    <location>
        <begin position="24"/>
        <end position="72"/>
    </location>
</feature>
<feature type="chain" id="PRO_5017381966" evidence="2">
    <location>
        <begin position="20"/>
        <end position="139"/>
    </location>
</feature>
<name>A0A395S5Z0_9HYPO</name>
<feature type="compositionally biased region" description="Acidic residues" evidence="1">
    <location>
        <begin position="50"/>
        <end position="64"/>
    </location>
</feature>
<accession>A0A395S5Z0</accession>
<dbReference type="OrthoDB" id="3935568at2759"/>
<evidence type="ECO:0000256" key="2">
    <source>
        <dbReference type="SAM" id="SignalP"/>
    </source>
</evidence>
<gene>
    <name evidence="3" type="ORF">FLONG3_8490</name>
</gene>
<keyword evidence="2" id="KW-0732">Signal</keyword>
<dbReference type="AlphaFoldDB" id="A0A395S5Z0"/>
<evidence type="ECO:0000256" key="1">
    <source>
        <dbReference type="SAM" id="MobiDB-lite"/>
    </source>
</evidence>
<keyword evidence="4" id="KW-1185">Reference proteome</keyword>
<sequence length="139" mass="14953">MHPLRNILLLISLTGVAQAALAGAPSTESSGVEVAQPDGSEAQPPQLFEADVEENEDDEDEDDAGLTGNDGASVLAELDSRAARVKCYTKSRPKKNCYYSQCPGNKQCKVNANGNCVFKYTQKKRPFGCSQCLCYRASS</sequence>
<dbReference type="EMBL" id="PXOG01000205">
    <property type="protein sequence ID" value="RGP67469.1"/>
    <property type="molecule type" value="Genomic_DNA"/>
</dbReference>
<organism evidence="3 4">
    <name type="scientific">Fusarium longipes</name>
    <dbReference type="NCBI Taxonomy" id="694270"/>
    <lineage>
        <taxon>Eukaryota</taxon>
        <taxon>Fungi</taxon>
        <taxon>Dikarya</taxon>
        <taxon>Ascomycota</taxon>
        <taxon>Pezizomycotina</taxon>
        <taxon>Sordariomycetes</taxon>
        <taxon>Hypocreomycetidae</taxon>
        <taxon>Hypocreales</taxon>
        <taxon>Nectriaceae</taxon>
        <taxon>Fusarium</taxon>
    </lineage>
</organism>
<evidence type="ECO:0000313" key="4">
    <source>
        <dbReference type="Proteomes" id="UP000266234"/>
    </source>
</evidence>